<dbReference type="PANTHER" id="PTHR14226:SF29">
    <property type="entry name" value="NEUROPATHY TARGET ESTERASE SWS"/>
    <property type="match status" value="1"/>
</dbReference>
<evidence type="ECO:0000313" key="6">
    <source>
        <dbReference type="EMBL" id="KXA11030.1"/>
    </source>
</evidence>
<feature type="active site" description="Nucleophile" evidence="4">
    <location>
        <position position="46"/>
    </location>
</feature>
<dbReference type="InterPro" id="IPR002641">
    <property type="entry name" value="PNPLA_dom"/>
</dbReference>
<evidence type="ECO:0000259" key="5">
    <source>
        <dbReference type="PROSITE" id="PS51635"/>
    </source>
</evidence>
<evidence type="ECO:0000256" key="4">
    <source>
        <dbReference type="PROSITE-ProRule" id="PRU01161"/>
    </source>
</evidence>
<feature type="short sequence motif" description="DGA/G" evidence="4">
    <location>
        <begin position="189"/>
        <end position="191"/>
    </location>
</feature>
<evidence type="ECO:0000256" key="1">
    <source>
        <dbReference type="ARBA" id="ARBA00022801"/>
    </source>
</evidence>
<feature type="active site" description="Proton acceptor" evidence="4">
    <location>
        <position position="189"/>
    </location>
</feature>
<dbReference type="GO" id="GO:0016787">
    <property type="term" value="F:hydrolase activity"/>
    <property type="evidence" value="ECO:0007669"/>
    <property type="project" value="UniProtKB-UniRule"/>
</dbReference>
<keyword evidence="2 4" id="KW-0442">Lipid degradation</keyword>
<evidence type="ECO:0000313" key="7">
    <source>
        <dbReference type="Proteomes" id="UP000070646"/>
    </source>
</evidence>
<dbReference type="Gene3D" id="3.40.1090.10">
    <property type="entry name" value="Cytosolic phospholipase A2 catalytic domain"/>
    <property type="match status" value="2"/>
</dbReference>
<evidence type="ECO:0000256" key="2">
    <source>
        <dbReference type="ARBA" id="ARBA00022963"/>
    </source>
</evidence>
<reference evidence="6 7" key="1">
    <citation type="submission" date="2016-01" db="EMBL/GenBank/DDBJ databases">
        <authorList>
            <person name="Oliw E.H."/>
        </authorList>
    </citation>
    <scope>NUCLEOTIDE SEQUENCE [LARGE SCALE GENOMIC DNA]</scope>
    <source>
        <strain evidence="6 7">MJR7757A</strain>
    </source>
</reference>
<proteinExistence type="predicted"/>
<dbReference type="PROSITE" id="PS51635">
    <property type="entry name" value="PNPLA"/>
    <property type="match status" value="1"/>
</dbReference>
<dbReference type="GO" id="GO:0016042">
    <property type="term" value="P:lipid catabolic process"/>
    <property type="evidence" value="ECO:0007669"/>
    <property type="project" value="UniProtKB-UniRule"/>
</dbReference>
<dbReference type="Proteomes" id="UP000070646">
    <property type="component" value="Unassembled WGS sequence"/>
</dbReference>
<dbReference type="PATRIC" id="fig|1502.174.peg.1944"/>
<feature type="domain" description="PNPLA" evidence="5">
    <location>
        <begin position="11"/>
        <end position="202"/>
    </location>
</feature>
<dbReference type="Pfam" id="PF01734">
    <property type="entry name" value="Patatin"/>
    <property type="match status" value="1"/>
</dbReference>
<keyword evidence="1 4" id="KW-0378">Hydrolase</keyword>
<dbReference type="InterPro" id="IPR050301">
    <property type="entry name" value="NTE"/>
</dbReference>
<name>A0A133N404_CLOPF</name>
<gene>
    <name evidence="6" type="ORF">HMPREF3222_01930</name>
</gene>
<dbReference type="SUPFAM" id="SSF52151">
    <property type="entry name" value="FabD/lysophospholipase-like"/>
    <property type="match status" value="1"/>
</dbReference>
<dbReference type="InterPro" id="IPR016035">
    <property type="entry name" value="Acyl_Trfase/lysoPLipase"/>
</dbReference>
<feature type="short sequence motif" description="GXGXXG" evidence="4">
    <location>
        <begin position="15"/>
        <end position="20"/>
    </location>
</feature>
<keyword evidence="3 4" id="KW-0443">Lipid metabolism</keyword>
<evidence type="ECO:0000256" key="3">
    <source>
        <dbReference type="ARBA" id="ARBA00023098"/>
    </source>
</evidence>
<dbReference type="PANTHER" id="PTHR14226">
    <property type="entry name" value="NEUROPATHY TARGET ESTERASE/SWISS CHEESE D.MELANOGASTER"/>
    <property type="match status" value="1"/>
</dbReference>
<dbReference type="AlphaFoldDB" id="A0A133N404"/>
<dbReference type="CDD" id="cd07209">
    <property type="entry name" value="Pat_hypo_Ecoli_Z1214_like"/>
    <property type="match status" value="1"/>
</dbReference>
<accession>A0A133N404</accession>
<protein>
    <submittedName>
        <fullName evidence="6">Phospholipase, patatin family</fullName>
    </submittedName>
</protein>
<feature type="short sequence motif" description="GXSXG" evidence="4">
    <location>
        <begin position="44"/>
        <end position="48"/>
    </location>
</feature>
<dbReference type="EMBL" id="LRPU01000093">
    <property type="protein sequence ID" value="KXA11030.1"/>
    <property type="molecule type" value="Genomic_DNA"/>
</dbReference>
<organism evidence="6 7">
    <name type="scientific">Clostridium perfringens</name>
    <dbReference type="NCBI Taxonomy" id="1502"/>
    <lineage>
        <taxon>Bacteria</taxon>
        <taxon>Bacillati</taxon>
        <taxon>Bacillota</taxon>
        <taxon>Clostridia</taxon>
        <taxon>Eubacteriales</taxon>
        <taxon>Clostridiaceae</taxon>
        <taxon>Clostridium</taxon>
    </lineage>
</organism>
<comment type="caution">
    <text evidence="6">The sequence shown here is derived from an EMBL/GenBank/DDBJ whole genome shotgun (WGS) entry which is preliminary data.</text>
</comment>
<sequence>MNGGNIMKVGLVLSGGGGKGAYELGVWKALVEMKLDKYIEVISGTSIGAFNAALFAQGDMDNAQALWDEVTMEKLVPMTKMDLLKKGVALALGVKSINFVKKHMSDRLENGDFPKDGAYEVVNKFIDINKVKESGKICYAACTELPDCKVKYFRINDYDEEVGREIIMASASLPLIYDSSEVDGKKYLDGGMVDNTPIQPVYGEGCDLIIVVHLSKEGTVDRSLYPNAQIIEIVPKSLDDSMINGTLNLDIDAKRLRAQQGYEDTMNLMSPIISLAKTSFEFEMNERNPILYKLFNSFKEFKEKCSKRHYG</sequence>